<dbReference type="EMBL" id="JAGPNK010000013">
    <property type="protein sequence ID" value="KAH7309928.1"/>
    <property type="molecule type" value="Genomic_DNA"/>
</dbReference>
<evidence type="ECO:0000256" key="2">
    <source>
        <dbReference type="ARBA" id="ARBA00022737"/>
    </source>
</evidence>
<evidence type="ECO:0000313" key="7">
    <source>
        <dbReference type="EMBL" id="KAH7309928.1"/>
    </source>
</evidence>
<dbReference type="InterPro" id="IPR051983">
    <property type="entry name" value="WSB_SOCS-box_domain"/>
</dbReference>
<evidence type="ECO:0000256" key="3">
    <source>
        <dbReference type="ARBA" id="ARBA00022786"/>
    </source>
</evidence>
<dbReference type="Pfam" id="PF23414">
    <property type="entry name" value="Beta-prop_EML_2"/>
    <property type="match status" value="1"/>
</dbReference>
<dbReference type="OrthoDB" id="674604at2759"/>
<feature type="repeat" description="WD" evidence="4">
    <location>
        <begin position="930"/>
        <end position="971"/>
    </location>
</feature>
<evidence type="ECO:0000256" key="1">
    <source>
        <dbReference type="ARBA" id="ARBA00022574"/>
    </source>
</evidence>
<feature type="repeat" description="WD" evidence="4">
    <location>
        <begin position="804"/>
        <end position="845"/>
    </location>
</feature>
<feature type="repeat" description="WD" evidence="4">
    <location>
        <begin position="762"/>
        <end position="794"/>
    </location>
</feature>
<feature type="domain" description="Nephrocystin 3-like N-terminal" evidence="6">
    <location>
        <begin position="31"/>
        <end position="202"/>
    </location>
</feature>
<evidence type="ECO:0000256" key="4">
    <source>
        <dbReference type="PROSITE-ProRule" id="PRU00221"/>
    </source>
</evidence>
<dbReference type="FunFam" id="2.130.10.10:FF:000228">
    <property type="entry name" value="COMPASS-like H3K4 histone methylase component WDR5A"/>
    <property type="match status" value="1"/>
</dbReference>
<dbReference type="PROSITE" id="PS50082">
    <property type="entry name" value="WD_REPEATS_2"/>
    <property type="match status" value="10"/>
</dbReference>
<feature type="repeat" description="WD" evidence="4">
    <location>
        <begin position="846"/>
        <end position="887"/>
    </location>
</feature>
<dbReference type="GO" id="GO:0000209">
    <property type="term" value="P:protein polyubiquitination"/>
    <property type="evidence" value="ECO:0007669"/>
    <property type="project" value="TreeGrafter"/>
</dbReference>
<dbReference type="SUPFAM" id="SSF52540">
    <property type="entry name" value="P-loop containing nucleoside triphosphate hydrolases"/>
    <property type="match status" value="1"/>
</dbReference>
<reference evidence="7" key="1">
    <citation type="journal article" date="2021" name="Nat. Commun.">
        <title>Genetic determinants of endophytism in the Arabidopsis root mycobiome.</title>
        <authorList>
            <person name="Mesny F."/>
            <person name="Miyauchi S."/>
            <person name="Thiergart T."/>
            <person name="Pickel B."/>
            <person name="Atanasova L."/>
            <person name="Karlsson M."/>
            <person name="Huettel B."/>
            <person name="Barry K.W."/>
            <person name="Haridas S."/>
            <person name="Chen C."/>
            <person name="Bauer D."/>
            <person name="Andreopoulos W."/>
            <person name="Pangilinan J."/>
            <person name="LaButti K."/>
            <person name="Riley R."/>
            <person name="Lipzen A."/>
            <person name="Clum A."/>
            <person name="Drula E."/>
            <person name="Henrissat B."/>
            <person name="Kohler A."/>
            <person name="Grigoriev I.V."/>
            <person name="Martin F.M."/>
            <person name="Hacquard S."/>
        </authorList>
    </citation>
    <scope>NUCLEOTIDE SEQUENCE</scope>
    <source>
        <strain evidence="7">MPI-CAGE-CH-0235</strain>
    </source>
</reference>
<dbReference type="InterPro" id="IPR020472">
    <property type="entry name" value="WD40_PAC1"/>
</dbReference>
<dbReference type="InterPro" id="IPR015943">
    <property type="entry name" value="WD40/YVTN_repeat-like_dom_sf"/>
</dbReference>
<dbReference type="Gene3D" id="2.130.10.10">
    <property type="entry name" value="YVTN repeat-like/Quinoprotein amine dehydrogenase"/>
    <property type="match status" value="5"/>
</dbReference>
<dbReference type="SUPFAM" id="SSF50978">
    <property type="entry name" value="WD40 repeat-like"/>
    <property type="match status" value="2"/>
</dbReference>
<feature type="repeat" description="WD" evidence="4">
    <location>
        <begin position="720"/>
        <end position="761"/>
    </location>
</feature>
<dbReference type="Pfam" id="PF00400">
    <property type="entry name" value="WD40"/>
    <property type="match status" value="5"/>
</dbReference>
<accession>A0A8K0WM40</accession>
<feature type="repeat" description="WD" evidence="4">
    <location>
        <begin position="594"/>
        <end position="635"/>
    </location>
</feature>
<dbReference type="InterPro" id="IPR001680">
    <property type="entry name" value="WD40_rpt"/>
</dbReference>
<dbReference type="PRINTS" id="PR00320">
    <property type="entry name" value="GPROTEINBRPT"/>
</dbReference>
<protein>
    <submittedName>
        <fullName evidence="7">NACHT and WD40 domain protein</fullName>
    </submittedName>
</protein>
<dbReference type="SMART" id="SM00320">
    <property type="entry name" value="WD40"/>
    <property type="match status" value="10"/>
</dbReference>
<dbReference type="InterPro" id="IPR027417">
    <property type="entry name" value="P-loop_NTPase"/>
</dbReference>
<feature type="non-terminal residue" evidence="7">
    <location>
        <position position="1"/>
    </location>
</feature>
<proteinExistence type="predicted"/>
<dbReference type="PANTHER" id="PTHR15622">
    <property type="entry name" value="WD40 REPEAT PROTEIN"/>
    <property type="match status" value="1"/>
</dbReference>
<feature type="repeat" description="WD" evidence="4">
    <location>
        <begin position="636"/>
        <end position="677"/>
    </location>
</feature>
<dbReference type="PROSITE" id="PS50294">
    <property type="entry name" value="WD_REPEATS_REGION"/>
    <property type="match status" value="10"/>
</dbReference>
<feature type="repeat" description="WD" evidence="4">
    <location>
        <begin position="972"/>
        <end position="1013"/>
    </location>
</feature>
<comment type="caution">
    <text evidence="7">The sequence shown here is derived from an EMBL/GenBank/DDBJ whole genome shotgun (WGS) entry which is preliminary data.</text>
</comment>
<dbReference type="Proteomes" id="UP000813444">
    <property type="component" value="Unassembled WGS sequence"/>
</dbReference>
<keyword evidence="8" id="KW-1185">Reference proteome</keyword>
<dbReference type="GO" id="GO:0035097">
    <property type="term" value="C:histone methyltransferase complex"/>
    <property type="evidence" value="ECO:0007669"/>
    <property type="project" value="UniProtKB-ARBA"/>
</dbReference>
<name>A0A8K0WM40_9HYPO</name>
<keyword evidence="3" id="KW-0833">Ubl conjugation pathway</keyword>
<dbReference type="Gene3D" id="3.40.50.300">
    <property type="entry name" value="P-loop containing nucleotide triphosphate hydrolases"/>
    <property type="match status" value="1"/>
</dbReference>
<feature type="domain" description="EML-like second beta-propeller" evidence="5">
    <location>
        <begin position="602"/>
        <end position="760"/>
    </location>
</feature>
<dbReference type="InterPro" id="IPR056884">
    <property type="entry name" value="NPHP3-like_N"/>
</dbReference>
<organism evidence="7 8">
    <name type="scientific">Stachybotrys elegans</name>
    <dbReference type="NCBI Taxonomy" id="80388"/>
    <lineage>
        <taxon>Eukaryota</taxon>
        <taxon>Fungi</taxon>
        <taxon>Dikarya</taxon>
        <taxon>Ascomycota</taxon>
        <taxon>Pezizomycotina</taxon>
        <taxon>Sordariomycetes</taxon>
        <taxon>Hypocreomycetidae</taxon>
        <taxon>Hypocreales</taxon>
        <taxon>Stachybotryaceae</taxon>
        <taxon>Stachybotrys</taxon>
    </lineage>
</organism>
<dbReference type="InterPro" id="IPR019775">
    <property type="entry name" value="WD40_repeat_CS"/>
</dbReference>
<dbReference type="PANTHER" id="PTHR15622:SF2">
    <property type="entry name" value="U4_U6 SMALL NUCLEAR RIBONUCLEOPROTEIN PRP4"/>
    <property type="match status" value="1"/>
</dbReference>
<dbReference type="Pfam" id="PF24883">
    <property type="entry name" value="NPHP3_N"/>
    <property type="match status" value="1"/>
</dbReference>
<dbReference type="InterPro" id="IPR055442">
    <property type="entry name" value="Beta-prop_EML-like_2nd"/>
</dbReference>
<evidence type="ECO:0000259" key="5">
    <source>
        <dbReference type="Pfam" id="PF23414"/>
    </source>
</evidence>
<dbReference type="PROSITE" id="PS00678">
    <property type="entry name" value="WD_REPEATS_1"/>
    <property type="match status" value="8"/>
</dbReference>
<dbReference type="InterPro" id="IPR036322">
    <property type="entry name" value="WD40_repeat_dom_sf"/>
</dbReference>
<evidence type="ECO:0000313" key="8">
    <source>
        <dbReference type="Proteomes" id="UP000813444"/>
    </source>
</evidence>
<sequence length="1117" mass="123849">QILEDRPIDLPVIYEACFDSADVQDSPKCETGTRLNIRETIYQWADDFSSEPFFWLVGPAGTGKSTIARTIADTFSGERRLVAGYFFKRGEQGRNDTTRLFPTLAKQLAQTMPSFKGCLRKSLDGLDRDAVEKKGLEVQFEKLLWLPLGDLPAIDTSQRPKVIIIDALDECERLEHLPRILALLGQLRDIKTVHLRVLFTSRSAPEIVNAFRPFTEEKTVRSLDLHQAFSQDTRTDIKIFLEKRFAYIRTKRRIQQDPWPAIEDLDRLVQLATNPQPLFIYAATLCRFVYDEKRPCNPKNQLKLWLKQCEDGKSQLHQIYDPILSQVFGNEEAESGQQLQFLGALVLLATPLPALSLAVLLSLDVDDVNWWLPELHAVLEIPPEPHRPIRLLHKSFSDFLLSPRDTGTSKHYINATETHAMLAAQCIERMKAGLRRDICDIRKPDMFRDEIDKQVIDTHIPADLQYACLYWVYHLQQSEGFLGHNVHVFLYTHLLHWLEVLALLGKVSDGAAAIKQLLSICQVSEELSDLVNDANKVIASFGSIIEKTPLQIYGTLIMFSPVASKVRQRFWDQRPRNLRIQGVKSDWDAHRQTLEGHNDRVMAVAFSPDSRVVASASRDSTVRLWDAATGAHRHILEGHTDLVRVVAFSPDGQVVASASDDETVRLWDAATGAHRQTLKGHTDWVRALAFSPDGQVVASASSDNTVRLWDAATGAHRQTFEGHTDWVRALAFSPDGQVVASASSDKTVRLWDAATGAHRQTLKGHNDQVNAVAFSPDSQVVASASDDKTVRLWDAIIGAHRQTLEGHNSSVNAVVFSPDSQVVASASSDSTIRLWDVATGVHRQTLEGHNSSVNAVAFSPDGQVIASASDDKTVRLWDATRGVHRQTLEGHNSSVNAVAFSPDGQVVASASSDNTVRLWDVATGVYRQTLKGHTDWVRAVAFSPDGQVIASASDDKTVRLWDVATGAHRQTLEGHTDWVRALAFWPDGQVVASASSDKTVRLWDAATGTHRQTLPLGFTQILAFDPPSGTLLITDFGAIDLLTNSLASGLPSPEETVLSPASCSLGLCPDKIWIMKGSEKVLWLPNEYRPTSSAVRGSVMFIGCSSGRVIHIVATMM</sequence>
<gene>
    <name evidence="7" type="ORF">B0I35DRAFT_359063</name>
</gene>
<dbReference type="CDD" id="cd00200">
    <property type="entry name" value="WD40"/>
    <property type="match status" value="1"/>
</dbReference>
<evidence type="ECO:0000259" key="6">
    <source>
        <dbReference type="Pfam" id="PF24883"/>
    </source>
</evidence>
<feature type="repeat" description="WD" evidence="4">
    <location>
        <begin position="678"/>
        <end position="719"/>
    </location>
</feature>
<feature type="repeat" description="WD" evidence="4">
    <location>
        <begin position="888"/>
        <end position="929"/>
    </location>
</feature>
<keyword evidence="1 4" id="KW-0853">WD repeat</keyword>
<keyword evidence="2" id="KW-0677">Repeat</keyword>
<dbReference type="AlphaFoldDB" id="A0A8K0WM40"/>